<dbReference type="Proteomes" id="UP001163046">
    <property type="component" value="Unassembled WGS sequence"/>
</dbReference>
<dbReference type="PANTHER" id="PTHR44170">
    <property type="entry name" value="PROTEIN SIDEKICK"/>
    <property type="match status" value="1"/>
</dbReference>
<dbReference type="Gene3D" id="2.60.40.10">
    <property type="entry name" value="Immunoglobulins"/>
    <property type="match status" value="1"/>
</dbReference>
<dbReference type="EMBL" id="MU827343">
    <property type="protein sequence ID" value="KAJ7352983.1"/>
    <property type="molecule type" value="Genomic_DNA"/>
</dbReference>
<dbReference type="SUPFAM" id="SSF48726">
    <property type="entry name" value="Immunoglobulin"/>
    <property type="match status" value="1"/>
</dbReference>
<dbReference type="InterPro" id="IPR013098">
    <property type="entry name" value="Ig_I-set"/>
</dbReference>
<dbReference type="InterPro" id="IPR036179">
    <property type="entry name" value="Ig-like_dom_sf"/>
</dbReference>
<dbReference type="InterPro" id="IPR013783">
    <property type="entry name" value="Ig-like_fold"/>
</dbReference>
<name>A0A9X0CJQ9_9CNID</name>
<dbReference type="GO" id="GO:0016020">
    <property type="term" value="C:membrane"/>
    <property type="evidence" value="ECO:0007669"/>
    <property type="project" value="UniProtKB-SubCell"/>
</dbReference>
<dbReference type="PROSITE" id="PS50835">
    <property type="entry name" value="IG_LIKE"/>
    <property type="match status" value="1"/>
</dbReference>
<keyword evidence="1" id="KW-0677">Repeat</keyword>
<dbReference type="OrthoDB" id="10253954at2759"/>
<dbReference type="Pfam" id="PF07679">
    <property type="entry name" value="I-set"/>
    <property type="match status" value="1"/>
</dbReference>
<accession>A0A9X0CJQ9</accession>
<keyword evidence="2" id="KW-1015">Disulfide bond</keyword>
<reference evidence="4" key="1">
    <citation type="submission" date="2023-01" db="EMBL/GenBank/DDBJ databases">
        <title>Genome assembly of the deep-sea coral Lophelia pertusa.</title>
        <authorList>
            <person name="Herrera S."/>
            <person name="Cordes E."/>
        </authorList>
    </citation>
    <scope>NUCLEOTIDE SEQUENCE</scope>
    <source>
        <strain evidence="4">USNM1676648</strain>
        <tissue evidence="4">Polyp</tissue>
    </source>
</reference>
<sequence>MNCKATSIPPAKVSWLKDGNPVEEDNDHVIASNGSLVITNLVTKDSGVYQCNRDHDGGWSDFAEATLTVMGKVKLRGIHNNQVNANLHKPQKIRCDFEGHKPITVTWKKEVGCLLIKIE</sequence>
<dbReference type="AlphaFoldDB" id="A0A9X0CJQ9"/>
<proteinExistence type="predicted"/>
<gene>
    <name evidence="4" type="primary">HMCN1_43</name>
    <name evidence="4" type="ORF">OS493_032922</name>
</gene>
<protein>
    <submittedName>
        <fullName evidence="4">Hemicentin-1</fullName>
    </submittedName>
</protein>
<evidence type="ECO:0000313" key="4">
    <source>
        <dbReference type="EMBL" id="KAJ7352983.1"/>
    </source>
</evidence>
<evidence type="ECO:0000313" key="5">
    <source>
        <dbReference type="Proteomes" id="UP001163046"/>
    </source>
</evidence>
<keyword evidence="5" id="KW-1185">Reference proteome</keyword>
<evidence type="ECO:0000256" key="1">
    <source>
        <dbReference type="ARBA" id="ARBA00022737"/>
    </source>
</evidence>
<organism evidence="4 5">
    <name type="scientific">Desmophyllum pertusum</name>
    <dbReference type="NCBI Taxonomy" id="174260"/>
    <lineage>
        <taxon>Eukaryota</taxon>
        <taxon>Metazoa</taxon>
        <taxon>Cnidaria</taxon>
        <taxon>Anthozoa</taxon>
        <taxon>Hexacorallia</taxon>
        <taxon>Scleractinia</taxon>
        <taxon>Caryophylliina</taxon>
        <taxon>Caryophylliidae</taxon>
        <taxon>Desmophyllum</taxon>
    </lineage>
</organism>
<dbReference type="PANTHER" id="PTHR44170:SF6">
    <property type="entry name" value="CONTACTIN"/>
    <property type="match status" value="1"/>
</dbReference>
<evidence type="ECO:0000259" key="3">
    <source>
        <dbReference type="PROSITE" id="PS50835"/>
    </source>
</evidence>
<comment type="caution">
    <text evidence="4">The sequence shown here is derived from an EMBL/GenBank/DDBJ whole genome shotgun (WGS) entry which is preliminary data.</text>
</comment>
<dbReference type="InterPro" id="IPR007110">
    <property type="entry name" value="Ig-like_dom"/>
</dbReference>
<evidence type="ECO:0000256" key="2">
    <source>
        <dbReference type="ARBA" id="ARBA00023157"/>
    </source>
</evidence>
<feature type="domain" description="Ig-like" evidence="3">
    <location>
        <begin position="1"/>
        <end position="68"/>
    </location>
</feature>
<dbReference type="GO" id="GO:0098609">
    <property type="term" value="P:cell-cell adhesion"/>
    <property type="evidence" value="ECO:0007669"/>
    <property type="project" value="TreeGrafter"/>
</dbReference>